<proteinExistence type="predicted"/>
<evidence type="ECO:0000313" key="2">
    <source>
        <dbReference type="EMBL" id="MBC8627263.1"/>
    </source>
</evidence>
<sequence length="366" mass="42411">MEIAILSMQRVINYGSVLQAYSLKGIIEDITGEQVDFIDPVLENTMAVDMPVRDSDDYEKKEQYGMWLPRNVKKALDKINYKRLTKKIIKFQENELGISYSYDPHKKKYDLVIEGSDEVFKASDKIYLYMYGAINNANTLITYAAACGSASIQGLSEKNRTILKSLMTKYKIISVRDLHTYNYVKNLYDGKVERHLDPVLVGDLYKRKHNPVKLKKYMIVYAYGNRIRDEKEIKAIKNYAKKNGLQTIAVGAPQFWCDKFLVASPLEALDYFYYADYIVTDTFHGSIFSVINKRNFAVILRKSNKNKLGGLLRDLDLEDRIIDDMDNLPKILEKDIDYAKIDALLNKERVRTRAYLTEQIESIECR</sequence>
<comment type="caution">
    <text evidence="2">The sequence shown here is derived from an EMBL/GenBank/DDBJ whole genome shotgun (WGS) entry which is preliminary data.</text>
</comment>
<feature type="domain" description="Polysaccharide pyruvyl transferase" evidence="1">
    <location>
        <begin position="13"/>
        <end position="300"/>
    </location>
</feature>
<evidence type="ECO:0000259" key="1">
    <source>
        <dbReference type="Pfam" id="PF04230"/>
    </source>
</evidence>
<dbReference type="EMBL" id="JACRTP010000001">
    <property type="protein sequence ID" value="MBC8627263.1"/>
    <property type="molecule type" value="Genomic_DNA"/>
</dbReference>
<accession>A0ABR7P795</accession>
<keyword evidence="2" id="KW-0808">Transferase</keyword>
<reference evidence="2 3" key="1">
    <citation type="submission" date="2020-08" db="EMBL/GenBank/DDBJ databases">
        <title>Genome public.</title>
        <authorList>
            <person name="Liu C."/>
            <person name="Sun Q."/>
        </authorList>
    </citation>
    <scope>NUCLEOTIDE SEQUENCE [LARGE SCALE GENOMIC DNA]</scope>
    <source>
        <strain evidence="2 3">3_YM_SP_D4_24.mj</strain>
    </source>
</reference>
<name>A0ABR7P795_9FIRM</name>
<dbReference type="Proteomes" id="UP000661649">
    <property type="component" value="Unassembled WGS sequence"/>
</dbReference>
<dbReference type="GO" id="GO:0016740">
    <property type="term" value="F:transferase activity"/>
    <property type="evidence" value="ECO:0007669"/>
    <property type="project" value="UniProtKB-KW"/>
</dbReference>
<dbReference type="InterPro" id="IPR007345">
    <property type="entry name" value="Polysacch_pyruvyl_Trfase"/>
</dbReference>
<keyword evidence="3" id="KW-1185">Reference proteome</keyword>
<dbReference type="Pfam" id="PF04230">
    <property type="entry name" value="PS_pyruv_trans"/>
    <property type="match status" value="1"/>
</dbReference>
<protein>
    <submittedName>
        <fullName evidence="2">Polysaccharide pyruvyl transferase family protein</fullName>
    </submittedName>
</protein>
<gene>
    <name evidence="2" type="ORF">H8712_01245</name>
</gene>
<evidence type="ECO:0000313" key="3">
    <source>
        <dbReference type="Proteomes" id="UP000661649"/>
    </source>
</evidence>
<organism evidence="2 3">
    <name type="scientific">Blautia stercoris</name>
    <dbReference type="NCBI Taxonomy" id="871664"/>
    <lineage>
        <taxon>Bacteria</taxon>
        <taxon>Bacillati</taxon>
        <taxon>Bacillota</taxon>
        <taxon>Clostridia</taxon>
        <taxon>Lachnospirales</taxon>
        <taxon>Lachnospiraceae</taxon>
        <taxon>Blautia</taxon>
    </lineage>
</organism>
<dbReference type="RefSeq" id="WP_187558085.1">
    <property type="nucleotide sequence ID" value="NZ_JACRTP010000001.1"/>
</dbReference>